<dbReference type="InterPro" id="IPR002716">
    <property type="entry name" value="PIN_dom"/>
</dbReference>
<dbReference type="PANTHER" id="PTHR33653:SF1">
    <property type="entry name" value="RIBONUCLEASE VAPC2"/>
    <property type="match status" value="1"/>
</dbReference>
<accession>A0A1X7GKA1</accession>
<keyword evidence="4" id="KW-0479">Metal-binding</keyword>
<organism evidence="9 10">
    <name type="scientific">Xaviernesmea oryzae</name>
    <dbReference type="NCBI Taxonomy" id="464029"/>
    <lineage>
        <taxon>Bacteria</taxon>
        <taxon>Pseudomonadati</taxon>
        <taxon>Pseudomonadota</taxon>
        <taxon>Alphaproteobacteria</taxon>
        <taxon>Hyphomicrobiales</taxon>
        <taxon>Rhizobiaceae</taxon>
        <taxon>Rhizobium/Agrobacterium group</taxon>
        <taxon>Xaviernesmea</taxon>
    </lineage>
</organism>
<dbReference type="InterPro" id="IPR050556">
    <property type="entry name" value="Type_II_TA_system_RNase"/>
</dbReference>
<evidence type="ECO:0000256" key="3">
    <source>
        <dbReference type="ARBA" id="ARBA00022722"/>
    </source>
</evidence>
<gene>
    <name evidence="9" type="ORF">SAMN02982989_3964</name>
</gene>
<dbReference type="OrthoDB" id="9804823at2"/>
<evidence type="ECO:0000256" key="5">
    <source>
        <dbReference type="ARBA" id="ARBA00022801"/>
    </source>
</evidence>
<evidence type="ECO:0000256" key="7">
    <source>
        <dbReference type="ARBA" id="ARBA00038093"/>
    </source>
</evidence>
<feature type="domain" description="PIN" evidence="8">
    <location>
        <begin position="3"/>
        <end position="125"/>
    </location>
</feature>
<dbReference type="AlphaFoldDB" id="A0A1X7GKA1"/>
<evidence type="ECO:0000313" key="9">
    <source>
        <dbReference type="EMBL" id="SMF71094.1"/>
    </source>
</evidence>
<protein>
    <recommendedName>
        <fullName evidence="8">PIN domain-containing protein</fullName>
    </recommendedName>
</protein>
<keyword evidence="6" id="KW-0460">Magnesium</keyword>
<dbReference type="SUPFAM" id="SSF88723">
    <property type="entry name" value="PIN domain-like"/>
    <property type="match status" value="1"/>
</dbReference>
<keyword evidence="3" id="KW-0540">Nuclease</keyword>
<dbReference type="PANTHER" id="PTHR33653">
    <property type="entry name" value="RIBONUCLEASE VAPC2"/>
    <property type="match status" value="1"/>
</dbReference>
<comment type="cofactor">
    <cofactor evidence="1">
        <name>Mg(2+)</name>
        <dbReference type="ChEBI" id="CHEBI:18420"/>
    </cofactor>
</comment>
<dbReference type="Proteomes" id="UP000192903">
    <property type="component" value="Unassembled WGS sequence"/>
</dbReference>
<evidence type="ECO:0000256" key="1">
    <source>
        <dbReference type="ARBA" id="ARBA00001946"/>
    </source>
</evidence>
<reference evidence="10" key="1">
    <citation type="submission" date="2017-04" db="EMBL/GenBank/DDBJ databases">
        <authorList>
            <person name="Varghese N."/>
            <person name="Submissions S."/>
        </authorList>
    </citation>
    <scope>NUCLEOTIDE SEQUENCE [LARGE SCALE GENOMIC DNA]</scope>
    <source>
        <strain evidence="10">B4P</strain>
    </source>
</reference>
<dbReference type="GO" id="GO:0004518">
    <property type="term" value="F:nuclease activity"/>
    <property type="evidence" value="ECO:0007669"/>
    <property type="project" value="UniProtKB-KW"/>
</dbReference>
<evidence type="ECO:0000256" key="4">
    <source>
        <dbReference type="ARBA" id="ARBA00022723"/>
    </source>
</evidence>
<evidence type="ECO:0000259" key="8">
    <source>
        <dbReference type="Pfam" id="PF01850"/>
    </source>
</evidence>
<dbReference type="InterPro" id="IPR029060">
    <property type="entry name" value="PIN-like_dom_sf"/>
</dbReference>
<evidence type="ECO:0000256" key="6">
    <source>
        <dbReference type="ARBA" id="ARBA00022842"/>
    </source>
</evidence>
<comment type="similarity">
    <text evidence="7">Belongs to the PINc/VapC protein family.</text>
</comment>
<evidence type="ECO:0000313" key="10">
    <source>
        <dbReference type="Proteomes" id="UP000192903"/>
    </source>
</evidence>
<proteinExistence type="inferred from homology"/>
<dbReference type="GO" id="GO:0046872">
    <property type="term" value="F:metal ion binding"/>
    <property type="evidence" value="ECO:0007669"/>
    <property type="project" value="UniProtKB-KW"/>
</dbReference>
<dbReference type="Pfam" id="PF01850">
    <property type="entry name" value="PIN"/>
    <property type="match status" value="1"/>
</dbReference>
<evidence type="ECO:0000256" key="2">
    <source>
        <dbReference type="ARBA" id="ARBA00022649"/>
    </source>
</evidence>
<dbReference type="CDD" id="cd18746">
    <property type="entry name" value="PIN_VapC4-5_FitB-like"/>
    <property type="match status" value="1"/>
</dbReference>
<dbReference type="STRING" id="464029.SAMN02982989_3964"/>
<keyword evidence="2" id="KW-1277">Toxin-antitoxin system</keyword>
<dbReference type="RefSeq" id="WP_085424588.1">
    <property type="nucleotide sequence ID" value="NZ_FXAF01000011.1"/>
</dbReference>
<name>A0A1X7GKA1_9HYPH</name>
<dbReference type="GO" id="GO:0016787">
    <property type="term" value="F:hydrolase activity"/>
    <property type="evidence" value="ECO:0007669"/>
    <property type="project" value="UniProtKB-KW"/>
</dbReference>
<dbReference type="EMBL" id="FXAF01000011">
    <property type="protein sequence ID" value="SMF71094.1"/>
    <property type="molecule type" value="Genomic_DNA"/>
</dbReference>
<keyword evidence="5" id="KW-0378">Hydrolase</keyword>
<dbReference type="Gene3D" id="3.40.50.1010">
    <property type="entry name" value="5'-nuclease"/>
    <property type="match status" value="1"/>
</dbReference>
<keyword evidence="10" id="KW-1185">Reference proteome</keyword>
<sequence length="136" mass="15348">MFILDTNILSEFRRREPHGAVLSWLASVPSSSLHFAAISAGEIQAGTEMTRKNDPQKAAEIEHWLETIMASVTCLDANADILREWARLMHGRSDHMIEDCLIAATAIVHRMTVVTRNVRDFERLAVPVLNPFEHKT</sequence>